<evidence type="ECO:0000313" key="5">
    <source>
        <dbReference type="EMBL" id="TGL21749.1"/>
    </source>
</evidence>
<keyword evidence="6" id="KW-1185">Reference proteome</keyword>
<organism evidence="5 6">
    <name type="scientific">Leptospira yanagawae</name>
    <dbReference type="NCBI Taxonomy" id="293069"/>
    <lineage>
        <taxon>Bacteria</taxon>
        <taxon>Pseudomonadati</taxon>
        <taxon>Spirochaetota</taxon>
        <taxon>Spirochaetia</taxon>
        <taxon>Leptospirales</taxon>
        <taxon>Leptospiraceae</taxon>
        <taxon>Leptospira</taxon>
    </lineage>
</organism>
<feature type="domain" description="Glycoside hydrolase family 5" evidence="4">
    <location>
        <begin position="102"/>
        <end position="203"/>
    </location>
</feature>
<name>A0ABY2M1Y0_9LEPT</name>
<dbReference type="SUPFAM" id="SSF51445">
    <property type="entry name" value="(Trans)glycosidases"/>
    <property type="match status" value="1"/>
</dbReference>
<dbReference type="InterPro" id="IPR017853">
    <property type="entry name" value="GH"/>
</dbReference>
<evidence type="ECO:0000256" key="3">
    <source>
        <dbReference type="RuleBase" id="RU361153"/>
    </source>
</evidence>
<sequence length="334" mass="38114">MEHPNEPRSYKKQFTSLILVTLHLYCAPKEEGIKNLLPLLQSSNVTQVDPAVTNGIRNLNVSSSLFHDFNYIDSSEERDLSVTNKSYGDWFDAIWIDGLGREVSFRGFNVSGNVKLAEHGFKAFRNANDAEEAFKGLSKTTGSNMIRYTIAWEGVHPEVDTIDESYLNEVVTQIKKATSKRIYVLVDYHQDLFSRHLFNQNSWHTGNGAPLWITKNGNYPKEYCGIVCASWSQNNLTNEAIRKAFRNFWNNAPVNTSAGVRYMQTEYLWDDLDPDENESSSYHYALIVNKENTTYPLSTLLELQSKLNQRVISEGKSPIYMIGKMTYGGYPNEL</sequence>
<evidence type="ECO:0000313" key="6">
    <source>
        <dbReference type="Proteomes" id="UP000298200"/>
    </source>
</evidence>
<comment type="caution">
    <text evidence="5">The sequence shown here is derived from an EMBL/GenBank/DDBJ whole genome shotgun (WGS) entry which is preliminary data.</text>
</comment>
<accession>A0ABY2M1Y0</accession>
<protein>
    <recommendedName>
        <fullName evidence="4">Glycoside hydrolase family 5 domain-containing protein</fullName>
    </recommendedName>
</protein>
<dbReference type="PANTHER" id="PTHR31308:SF3">
    <property type="entry name" value="ENDOGLYCOCERAMIDASE"/>
    <property type="match status" value="1"/>
</dbReference>
<reference evidence="6" key="1">
    <citation type="journal article" date="2019" name="PLoS Negl. Trop. Dis.">
        <title>Revisiting the worldwide diversity of Leptospira species in the environment.</title>
        <authorList>
            <person name="Vincent A.T."/>
            <person name="Schiettekatte O."/>
            <person name="Bourhy P."/>
            <person name="Veyrier F.J."/>
            <person name="Picardeau M."/>
        </authorList>
    </citation>
    <scope>NUCLEOTIDE SEQUENCE [LARGE SCALE GENOMIC DNA]</scope>
    <source>
        <strain evidence="6">201800272</strain>
    </source>
</reference>
<gene>
    <name evidence="5" type="ORF">EHQ46_07820</name>
</gene>
<dbReference type="Pfam" id="PF00150">
    <property type="entry name" value="Cellulase"/>
    <property type="match status" value="1"/>
</dbReference>
<evidence type="ECO:0000259" key="4">
    <source>
        <dbReference type="Pfam" id="PF00150"/>
    </source>
</evidence>
<dbReference type="InterPro" id="IPR052066">
    <property type="entry name" value="Glycosphingolipid_Hydrolases"/>
</dbReference>
<dbReference type="EMBL" id="RQFU01000012">
    <property type="protein sequence ID" value="TGL21749.1"/>
    <property type="molecule type" value="Genomic_DNA"/>
</dbReference>
<comment type="similarity">
    <text evidence="3">Belongs to the glycosyl hydrolase 5 (cellulase A) family.</text>
</comment>
<proteinExistence type="inferred from homology"/>
<dbReference type="Proteomes" id="UP000298200">
    <property type="component" value="Unassembled WGS sequence"/>
</dbReference>
<keyword evidence="2 3" id="KW-0326">Glycosidase</keyword>
<dbReference type="Gene3D" id="3.20.20.80">
    <property type="entry name" value="Glycosidases"/>
    <property type="match status" value="1"/>
</dbReference>
<evidence type="ECO:0000256" key="2">
    <source>
        <dbReference type="ARBA" id="ARBA00023295"/>
    </source>
</evidence>
<evidence type="ECO:0000256" key="1">
    <source>
        <dbReference type="ARBA" id="ARBA00022801"/>
    </source>
</evidence>
<keyword evidence="1 3" id="KW-0378">Hydrolase</keyword>
<dbReference type="PANTHER" id="PTHR31308">
    <property type="match status" value="1"/>
</dbReference>
<dbReference type="InterPro" id="IPR001547">
    <property type="entry name" value="Glyco_hydro_5"/>
</dbReference>